<dbReference type="Pfam" id="PF07707">
    <property type="entry name" value="BACK"/>
    <property type="match status" value="1"/>
</dbReference>
<keyword evidence="2" id="KW-0677">Repeat</keyword>
<sequence length="469" mass="54058">MSQTEGDRLQAIRLAERILHEYRSKQKDAYRKQEPGRAKRLPPGTFVSLCPRINVEVESLQALVSNDQLKVANEDIVYHAVVAWVKADPKNRKGSFLRIAPLIRFAHCTQETLNGVVGREPLMWNPECMELLTEAQLLQNQCGNQPVPKARRIRRFQVGNQPKEYLVRVYTKCNKVHFDYATSNKKKKEMQWNTFSFNLGAQISRNKVFLDSSGINFVSDNETWFSVNIKSKTNTTHYWKEPPLRNCTFHLLNRRMYAFGGVPRMRGTSNVNSLDTENPSLWRREQPMRHSREFPYVAVLSDTAYVMGGHVEQPIILEISQRSALRVVEKFAAGRWQECLPMPCTCENGSAVAFREKIFVVGGEERVCMSYDPSVDAWAVLCRPTCSESILTFKSGKIHPCAEPFVASYTTEWNGMILLSTTFCKDRRFNTKEELFQVYDHVHNQWNPCFDSVTQLHEGMTIMLYTTVF</sequence>
<dbReference type="InterPro" id="IPR011705">
    <property type="entry name" value="BACK"/>
</dbReference>
<keyword evidence="1" id="KW-0880">Kelch repeat</keyword>
<evidence type="ECO:0000313" key="4">
    <source>
        <dbReference type="EMBL" id="ELU17062.1"/>
    </source>
</evidence>
<reference evidence="4 6" key="2">
    <citation type="journal article" date="2013" name="Nature">
        <title>Insights into bilaterian evolution from three spiralian genomes.</title>
        <authorList>
            <person name="Simakov O."/>
            <person name="Marletaz F."/>
            <person name="Cho S.J."/>
            <person name="Edsinger-Gonzales E."/>
            <person name="Havlak P."/>
            <person name="Hellsten U."/>
            <person name="Kuo D.H."/>
            <person name="Larsson T."/>
            <person name="Lv J."/>
            <person name="Arendt D."/>
            <person name="Savage R."/>
            <person name="Osoegawa K."/>
            <person name="de Jong P."/>
            <person name="Grimwood J."/>
            <person name="Chapman J.A."/>
            <person name="Shapiro H."/>
            <person name="Aerts A."/>
            <person name="Otillar R.P."/>
            <person name="Terry A.Y."/>
            <person name="Boore J.L."/>
            <person name="Grigoriev I.V."/>
            <person name="Lindberg D.R."/>
            <person name="Seaver E.C."/>
            <person name="Weisblat D.A."/>
            <person name="Putnam N.H."/>
            <person name="Rokhsar D.S."/>
        </authorList>
    </citation>
    <scope>NUCLEOTIDE SEQUENCE</scope>
    <source>
        <strain evidence="4 6">I ESC-2004</strain>
    </source>
</reference>
<name>R7VEP9_CAPTE</name>
<evidence type="ECO:0000256" key="2">
    <source>
        <dbReference type="ARBA" id="ARBA00022737"/>
    </source>
</evidence>
<dbReference type="SUPFAM" id="SSF117281">
    <property type="entry name" value="Kelch motif"/>
    <property type="match status" value="1"/>
</dbReference>
<dbReference type="EnsemblMetazoa" id="CapteT206373">
    <property type="protein sequence ID" value="CapteP206373"/>
    <property type="gene ID" value="CapteG206373"/>
</dbReference>
<dbReference type="Gene3D" id="1.25.40.420">
    <property type="match status" value="1"/>
</dbReference>
<organism evidence="4">
    <name type="scientific">Capitella teleta</name>
    <name type="common">Polychaete worm</name>
    <dbReference type="NCBI Taxonomy" id="283909"/>
    <lineage>
        <taxon>Eukaryota</taxon>
        <taxon>Metazoa</taxon>
        <taxon>Spiralia</taxon>
        <taxon>Lophotrochozoa</taxon>
        <taxon>Annelida</taxon>
        <taxon>Polychaeta</taxon>
        <taxon>Sedentaria</taxon>
        <taxon>Scolecida</taxon>
        <taxon>Capitellidae</taxon>
        <taxon>Capitella</taxon>
    </lineage>
</organism>
<dbReference type="InterPro" id="IPR015915">
    <property type="entry name" value="Kelch-typ_b-propeller"/>
</dbReference>
<evidence type="ECO:0000313" key="5">
    <source>
        <dbReference type="EnsemblMetazoa" id="CapteP206373"/>
    </source>
</evidence>
<evidence type="ECO:0000259" key="3">
    <source>
        <dbReference type="Pfam" id="PF07707"/>
    </source>
</evidence>
<gene>
    <name evidence="4" type="ORF">CAPTEDRAFT_206373</name>
</gene>
<protein>
    <recommendedName>
        <fullName evidence="3">BACK domain-containing protein</fullName>
    </recommendedName>
</protein>
<proteinExistence type="predicted"/>
<dbReference type="PANTHER" id="PTHR24412:SF489">
    <property type="entry name" value="RING FINGER DOMAIN AND KELCH REPEAT-CONTAINING PROTEIN DDB_G0271372"/>
    <property type="match status" value="1"/>
</dbReference>
<dbReference type="Proteomes" id="UP000014760">
    <property type="component" value="Unassembled WGS sequence"/>
</dbReference>
<dbReference type="EMBL" id="KB292724">
    <property type="protein sequence ID" value="ELU17062.1"/>
    <property type="molecule type" value="Genomic_DNA"/>
</dbReference>
<keyword evidence="6" id="KW-1185">Reference proteome</keyword>
<dbReference type="PANTHER" id="PTHR24412">
    <property type="entry name" value="KELCH PROTEIN"/>
    <property type="match status" value="1"/>
</dbReference>
<reference evidence="5" key="3">
    <citation type="submission" date="2015-06" db="UniProtKB">
        <authorList>
            <consortium name="EnsemblMetazoa"/>
        </authorList>
    </citation>
    <scope>IDENTIFICATION</scope>
</reference>
<dbReference type="AlphaFoldDB" id="R7VEP9"/>
<reference evidence="6" key="1">
    <citation type="submission" date="2012-12" db="EMBL/GenBank/DDBJ databases">
        <authorList>
            <person name="Hellsten U."/>
            <person name="Grimwood J."/>
            <person name="Chapman J.A."/>
            <person name="Shapiro H."/>
            <person name="Aerts A."/>
            <person name="Otillar R.P."/>
            <person name="Terry A.Y."/>
            <person name="Boore J.L."/>
            <person name="Simakov O."/>
            <person name="Marletaz F."/>
            <person name="Cho S.-J."/>
            <person name="Edsinger-Gonzales E."/>
            <person name="Havlak P."/>
            <person name="Kuo D.-H."/>
            <person name="Larsson T."/>
            <person name="Lv J."/>
            <person name="Arendt D."/>
            <person name="Savage R."/>
            <person name="Osoegawa K."/>
            <person name="de Jong P."/>
            <person name="Lindberg D.R."/>
            <person name="Seaver E.C."/>
            <person name="Weisblat D.A."/>
            <person name="Putnam N.H."/>
            <person name="Grigoriev I.V."/>
            <person name="Rokhsar D.S."/>
        </authorList>
    </citation>
    <scope>NUCLEOTIDE SEQUENCE</scope>
    <source>
        <strain evidence="6">I ESC-2004</strain>
    </source>
</reference>
<dbReference type="HOGENOM" id="CLU_734830_0_0_1"/>
<dbReference type="EMBL" id="AMQN01017101">
    <property type="status" value="NOT_ANNOTATED_CDS"/>
    <property type="molecule type" value="Genomic_DNA"/>
</dbReference>
<accession>R7VEP9</accession>
<feature type="domain" description="BACK" evidence="3">
    <location>
        <begin position="55"/>
        <end position="117"/>
    </location>
</feature>
<evidence type="ECO:0000313" key="6">
    <source>
        <dbReference type="Proteomes" id="UP000014760"/>
    </source>
</evidence>
<evidence type="ECO:0000256" key="1">
    <source>
        <dbReference type="ARBA" id="ARBA00022441"/>
    </source>
</evidence>
<dbReference type="EMBL" id="AMQN01017102">
    <property type="status" value="NOT_ANNOTATED_CDS"/>
    <property type="molecule type" value="Genomic_DNA"/>
</dbReference>
<dbReference type="Gene3D" id="2.120.10.80">
    <property type="entry name" value="Kelch-type beta propeller"/>
    <property type="match status" value="1"/>
</dbReference>